<comment type="caution">
    <text evidence="3">The sequence shown here is derived from an EMBL/GenBank/DDBJ whole genome shotgun (WGS) entry which is preliminary data.</text>
</comment>
<dbReference type="SUPFAM" id="SSF53335">
    <property type="entry name" value="S-adenosyl-L-methionine-dependent methyltransferases"/>
    <property type="match status" value="1"/>
</dbReference>
<dbReference type="PANTHER" id="PTHR43591">
    <property type="entry name" value="METHYLTRANSFERASE"/>
    <property type="match status" value="1"/>
</dbReference>
<dbReference type="Gene3D" id="3.40.50.150">
    <property type="entry name" value="Vaccinia Virus protein VP39"/>
    <property type="match status" value="1"/>
</dbReference>
<reference evidence="3" key="1">
    <citation type="journal article" date="2021" name="Nat. Commun.">
        <title>Genetic determinants of endophytism in the Arabidopsis root mycobiome.</title>
        <authorList>
            <person name="Mesny F."/>
            <person name="Miyauchi S."/>
            <person name="Thiergart T."/>
            <person name="Pickel B."/>
            <person name="Atanasova L."/>
            <person name="Karlsson M."/>
            <person name="Huettel B."/>
            <person name="Barry K.W."/>
            <person name="Haridas S."/>
            <person name="Chen C."/>
            <person name="Bauer D."/>
            <person name="Andreopoulos W."/>
            <person name="Pangilinan J."/>
            <person name="LaButti K."/>
            <person name="Riley R."/>
            <person name="Lipzen A."/>
            <person name="Clum A."/>
            <person name="Drula E."/>
            <person name="Henrissat B."/>
            <person name="Kohler A."/>
            <person name="Grigoriev I.V."/>
            <person name="Martin F.M."/>
            <person name="Hacquard S."/>
        </authorList>
    </citation>
    <scope>NUCLEOTIDE SEQUENCE</scope>
    <source>
        <strain evidence="3">MPI-SDFR-AT-0117</strain>
    </source>
</reference>
<feature type="region of interest" description="Disordered" evidence="2">
    <location>
        <begin position="1"/>
        <end position="73"/>
    </location>
</feature>
<name>A0A9P9AE85_9PEZI</name>
<dbReference type="CDD" id="cd02440">
    <property type="entry name" value="AdoMet_MTases"/>
    <property type="match status" value="1"/>
</dbReference>
<dbReference type="OrthoDB" id="2013972at2759"/>
<protein>
    <submittedName>
        <fullName evidence="3">S-adenosyl-L-methionine-dependent methyltransferase</fullName>
    </submittedName>
</protein>
<accession>A0A9P9AE85</accession>
<sequence length="494" mass="54800">MAKKRRTKKRKASAAGAHLSQGNENDTMQSQPASPTHGGSQHGLGDRAIARSSLLSTEGKSSEGRESSEMGEGTYTEMTSAVSSDGHEEANLTSVLRARRYQRNQQHPHPEYGDEVEDDDDTSEGRSMYGGAPSHYPTIATKHRVEIPYGTENDHDVDMQSEPCRLSTRSITEQDLDYRWEHGRRYCGPHYFMPNDDYEQIRLSLVHRIFIDIFEGKLTSTPLDDPELILDVGTGIGEWAIGMADMYPDCEVIGTDISAIQPTSVPTNCFFEVDDAELEWTREPDSFDLIHLRNMLGCFADWHLIYDEAFRALKPGGWIELIDFDESNGGLSGFVSQFPPDSDIHQLFPNYLKAVEKSGRVRGLAHMNPSWLNRAGFVDIKVTDHVIPIDNEAGGGRLWLISCIDGLEAMCLRTMTQYADWSADRVKEACFNVAKEMAHFAKNPVKAKGLTMNVRVVVGRKPLVPKSGERSPVAPCSGVEPDAGHPAEGQSPVS</sequence>
<keyword evidence="3" id="KW-0808">Transferase</keyword>
<dbReference type="AlphaFoldDB" id="A0A9P9AE85"/>
<keyword evidence="4" id="KW-1185">Reference proteome</keyword>
<evidence type="ECO:0000256" key="1">
    <source>
        <dbReference type="ARBA" id="ARBA00038158"/>
    </source>
</evidence>
<feature type="compositionally biased region" description="Acidic residues" evidence="2">
    <location>
        <begin position="113"/>
        <end position="122"/>
    </location>
</feature>
<feature type="region of interest" description="Disordered" evidence="2">
    <location>
        <begin position="104"/>
        <end position="136"/>
    </location>
</feature>
<dbReference type="Pfam" id="PF13489">
    <property type="entry name" value="Methyltransf_23"/>
    <property type="match status" value="1"/>
</dbReference>
<dbReference type="GO" id="GO:0032259">
    <property type="term" value="P:methylation"/>
    <property type="evidence" value="ECO:0007669"/>
    <property type="project" value="UniProtKB-KW"/>
</dbReference>
<comment type="similarity">
    <text evidence="1">Belongs to the methyltransferase superfamily. LaeA methyltransferase family.</text>
</comment>
<evidence type="ECO:0000313" key="3">
    <source>
        <dbReference type="EMBL" id="KAH6694012.1"/>
    </source>
</evidence>
<dbReference type="Proteomes" id="UP000770015">
    <property type="component" value="Unassembled WGS sequence"/>
</dbReference>
<organism evidence="3 4">
    <name type="scientific">Plectosphaerella plurivora</name>
    <dbReference type="NCBI Taxonomy" id="936078"/>
    <lineage>
        <taxon>Eukaryota</taxon>
        <taxon>Fungi</taxon>
        <taxon>Dikarya</taxon>
        <taxon>Ascomycota</taxon>
        <taxon>Pezizomycotina</taxon>
        <taxon>Sordariomycetes</taxon>
        <taxon>Hypocreomycetidae</taxon>
        <taxon>Glomerellales</taxon>
        <taxon>Plectosphaerellaceae</taxon>
        <taxon>Plectosphaerella</taxon>
    </lineage>
</organism>
<dbReference type="GO" id="GO:0008168">
    <property type="term" value="F:methyltransferase activity"/>
    <property type="evidence" value="ECO:0007669"/>
    <property type="project" value="UniProtKB-KW"/>
</dbReference>
<evidence type="ECO:0000313" key="4">
    <source>
        <dbReference type="Proteomes" id="UP000770015"/>
    </source>
</evidence>
<dbReference type="PANTHER" id="PTHR43591:SF105">
    <property type="entry name" value="METHYLTRANSFERASE DOMAIN-CONTAINING PROTEIN-RELATED"/>
    <property type="match status" value="1"/>
</dbReference>
<proteinExistence type="inferred from homology"/>
<keyword evidence="3" id="KW-0489">Methyltransferase</keyword>
<dbReference type="InterPro" id="IPR029063">
    <property type="entry name" value="SAM-dependent_MTases_sf"/>
</dbReference>
<feature type="compositionally biased region" description="Basic residues" evidence="2">
    <location>
        <begin position="1"/>
        <end position="12"/>
    </location>
</feature>
<dbReference type="EMBL" id="JAGSXJ010000003">
    <property type="protein sequence ID" value="KAH6694012.1"/>
    <property type="molecule type" value="Genomic_DNA"/>
</dbReference>
<feature type="region of interest" description="Disordered" evidence="2">
    <location>
        <begin position="464"/>
        <end position="494"/>
    </location>
</feature>
<evidence type="ECO:0000256" key="2">
    <source>
        <dbReference type="SAM" id="MobiDB-lite"/>
    </source>
</evidence>
<gene>
    <name evidence="3" type="ORF">F5X68DRAFT_220431</name>
</gene>
<feature type="compositionally biased region" description="Polar residues" evidence="2">
    <location>
        <begin position="20"/>
        <end position="39"/>
    </location>
</feature>